<comment type="subcellular location">
    <subcellularLocation>
        <location evidence="2">Membrane</location>
        <topology evidence="2">Multi-pass membrane protein</topology>
    </subcellularLocation>
</comment>
<gene>
    <name evidence="13" type="primary">rseP</name>
    <name evidence="13" type="ORF">QB898_04110</name>
</gene>
<accession>A0AAW6RJY4</accession>
<sequence length="461" mass="49458">MLTLLSFLVVICVLIAVHEWGHYRMAVACGVKVLRFSIGFGKTLWSWKPKKPRPGQDTEFVIAAIPFGGYVKMLDEREGEVAPQERHRAFNTQPLRARALIVAAGPVANLALAAALYTLIGWVGIDEPRALLAPPAAGSLAQKAGLQAGDEVRRITLAGGGAQEVASFETVRWLLTQGAVDGVDVTLQISRDGAERQVQLPLSQLARREPDAQMFREIGIASPLRQPLIGSVLPGGAAEKAGLKEGDRVLRMGHVPVTDGQQLRELIRESGARGAPPAKEWLIDRHGQRLSLSVQPEPAQEQGQPIGRIGAMVGAAPEMTLVRYGPVQAAVKGVAKVWETSALTLRLMGRMVMGQISLRNISGPVAIAGYAGQAARLGPVYFLGLLAFVSVSLGVLNLLPLPVLDGGHLMYYLWEAVTGRPVTDAWMQRLQKGGAALLFAMMLLALYNDIASQGWLGLPSL</sequence>
<dbReference type="EC" id="3.4.24.-" evidence="11"/>
<dbReference type="InterPro" id="IPR001478">
    <property type="entry name" value="PDZ"/>
</dbReference>
<comment type="cofactor">
    <cofactor evidence="1 11">
        <name>Zn(2+)</name>
        <dbReference type="ChEBI" id="CHEBI:29105"/>
    </cofactor>
</comment>
<keyword evidence="4" id="KW-0645">Protease</keyword>
<protein>
    <recommendedName>
        <fullName evidence="11">Zinc metalloprotease</fullName>
        <ecNumber evidence="11">3.4.24.-</ecNumber>
    </recommendedName>
</protein>
<keyword evidence="9 11" id="KW-0482">Metalloprotease</keyword>
<dbReference type="GO" id="GO:0046872">
    <property type="term" value="F:metal ion binding"/>
    <property type="evidence" value="ECO:0007669"/>
    <property type="project" value="UniProtKB-KW"/>
</dbReference>
<comment type="similarity">
    <text evidence="3 11">Belongs to the peptidase M50B family.</text>
</comment>
<dbReference type="CDD" id="cd23081">
    <property type="entry name" value="cpPDZ_EcRseP-like"/>
    <property type="match status" value="1"/>
</dbReference>
<dbReference type="AlphaFoldDB" id="A0AAW6RJY4"/>
<dbReference type="InterPro" id="IPR008915">
    <property type="entry name" value="Peptidase_M50"/>
</dbReference>
<name>A0AAW6RJY4_9BURK</name>
<evidence type="ECO:0000256" key="11">
    <source>
        <dbReference type="RuleBase" id="RU362031"/>
    </source>
</evidence>
<dbReference type="InterPro" id="IPR004387">
    <property type="entry name" value="Pept_M50_Zn"/>
</dbReference>
<evidence type="ECO:0000256" key="6">
    <source>
        <dbReference type="ARBA" id="ARBA00022801"/>
    </source>
</evidence>
<keyword evidence="14" id="KW-1185">Reference proteome</keyword>
<keyword evidence="11" id="KW-0479">Metal-binding</keyword>
<organism evidence="13 14">
    <name type="scientific">Ottowia cancrivicina</name>
    <dbReference type="NCBI Taxonomy" id="3040346"/>
    <lineage>
        <taxon>Bacteria</taxon>
        <taxon>Pseudomonadati</taxon>
        <taxon>Pseudomonadota</taxon>
        <taxon>Betaproteobacteria</taxon>
        <taxon>Burkholderiales</taxon>
        <taxon>Comamonadaceae</taxon>
        <taxon>Ottowia</taxon>
    </lineage>
</organism>
<evidence type="ECO:0000259" key="12">
    <source>
        <dbReference type="PROSITE" id="PS50106"/>
    </source>
</evidence>
<dbReference type="PANTHER" id="PTHR42837:SF2">
    <property type="entry name" value="MEMBRANE METALLOPROTEASE ARASP2, CHLOROPLASTIC-RELATED"/>
    <property type="match status" value="1"/>
</dbReference>
<comment type="caution">
    <text evidence="13">The sequence shown here is derived from an EMBL/GenBank/DDBJ whole genome shotgun (WGS) entry which is preliminary data.</text>
</comment>
<keyword evidence="5 11" id="KW-0812">Transmembrane</keyword>
<dbReference type="InterPro" id="IPR036034">
    <property type="entry name" value="PDZ_sf"/>
</dbReference>
<dbReference type="Pfam" id="PF02163">
    <property type="entry name" value="Peptidase_M50"/>
    <property type="match status" value="1"/>
</dbReference>
<proteinExistence type="inferred from homology"/>
<keyword evidence="6 11" id="KW-0378">Hydrolase</keyword>
<evidence type="ECO:0000256" key="10">
    <source>
        <dbReference type="ARBA" id="ARBA00023136"/>
    </source>
</evidence>
<dbReference type="CDD" id="cd06163">
    <property type="entry name" value="S2P-M50_PDZ_RseP-like"/>
    <property type="match status" value="1"/>
</dbReference>
<reference evidence="13 14" key="1">
    <citation type="submission" date="2023-04" db="EMBL/GenBank/DDBJ databases">
        <title>Ottowia paracancer sp. nov., isolated from human stomach.</title>
        <authorList>
            <person name="Song Y."/>
        </authorList>
    </citation>
    <scope>NUCLEOTIDE SEQUENCE [LARGE SCALE GENOMIC DNA]</scope>
    <source>
        <strain evidence="13 14">10c7w1</strain>
    </source>
</reference>
<evidence type="ECO:0000256" key="8">
    <source>
        <dbReference type="ARBA" id="ARBA00022989"/>
    </source>
</evidence>
<evidence type="ECO:0000256" key="3">
    <source>
        <dbReference type="ARBA" id="ARBA00007931"/>
    </source>
</evidence>
<dbReference type="Pfam" id="PF17820">
    <property type="entry name" value="PDZ_6"/>
    <property type="match status" value="1"/>
</dbReference>
<evidence type="ECO:0000313" key="14">
    <source>
        <dbReference type="Proteomes" id="UP001237156"/>
    </source>
</evidence>
<dbReference type="RefSeq" id="WP_279523905.1">
    <property type="nucleotide sequence ID" value="NZ_JARVII010000005.1"/>
</dbReference>
<evidence type="ECO:0000256" key="2">
    <source>
        <dbReference type="ARBA" id="ARBA00004141"/>
    </source>
</evidence>
<dbReference type="Gene3D" id="2.30.42.10">
    <property type="match status" value="2"/>
</dbReference>
<evidence type="ECO:0000256" key="9">
    <source>
        <dbReference type="ARBA" id="ARBA00023049"/>
    </source>
</evidence>
<dbReference type="GO" id="GO:0016020">
    <property type="term" value="C:membrane"/>
    <property type="evidence" value="ECO:0007669"/>
    <property type="project" value="UniProtKB-SubCell"/>
</dbReference>
<dbReference type="PROSITE" id="PS50106">
    <property type="entry name" value="PDZ"/>
    <property type="match status" value="1"/>
</dbReference>
<dbReference type="EMBL" id="JARVII010000005">
    <property type="protein sequence ID" value="MDG9698911.1"/>
    <property type="molecule type" value="Genomic_DNA"/>
</dbReference>
<dbReference type="GO" id="GO:0004222">
    <property type="term" value="F:metalloendopeptidase activity"/>
    <property type="evidence" value="ECO:0007669"/>
    <property type="project" value="InterPro"/>
</dbReference>
<keyword evidence="10 11" id="KW-0472">Membrane</keyword>
<feature type="transmembrane region" description="Helical" evidence="11">
    <location>
        <begin position="435"/>
        <end position="456"/>
    </location>
</feature>
<dbReference type="PANTHER" id="PTHR42837">
    <property type="entry name" value="REGULATOR OF SIGMA-E PROTEASE RSEP"/>
    <property type="match status" value="1"/>
</dbReference>
<evidence type="ECO:0000256" key="4">
    <source>
        <dbReference type="ARBA" id="ARBA00022670"/>
    </source>
</evidence>
<dbReference type="SUPFAM" id="SSF50156">
    <property type="entry name" value="PDZ domain-like"/>
    <property type="match status" value="2"/>
</dbReference>
<dbReference type="Proteomes" id="UP001237156">
    <property type="component" value="Unassembled WGS sequence"/>
</dbReference>
<feature type="transmembrane region" description="Helical" evidence="11">
    <location>
        <begin position="380"/>
        <end position="404"/>
    </location>
</feature>
<feature type="domain" description="PDZ" evidence="12">
    <location>
        <begin position="202"/>
        <end position="271"/>
    </location>
</feature>
<keyword evidence="7 11" id="KW-0862">Zinc</keyword>
<dbReference type="NCBIfam" id="TIGR00054">
    <property type="entry name" value="RIP metalloprotease RseP"/>
    <property type="match status" value="1"/>
</dbReference>
<evidence type="ECO:0000313" key="13">
    <source>
        <dbReference type="EMBL" id="MDG9698911.1"/>
    </source>
</evidence>
<dbReference type="GO" id="GO:0006508">
    <property type="term" value="P:proteolysis"/>
    <property type="evidence" value="ECO:0007669"/>
    <property type="project" value="UniProtKB-KW"/>
</dbReference>
<dbReference type="InterPro" id="IPR041489">
    <property type="entry name" value="PDZ_6"/>
</dbReference>
<evidence type="ECO:0000256" key="5">
    <source>
        <dbReference type="ARBA" id="ARBA00022692"/>
    </source>
</evidence>
<evidence type="ECO:0000256" key="7">
    <source>
        <dbReference type="ARBA" id="ARBA00022833"/>
    </source>
</evidence>
<evidence type="ECO:0000256" key="1">
    <source>
        <dbReference type="ARBA" id="ARBA00001947"/>
    </source>
</evidence>
<keyword evidence="8 11" id="KW-1133">Transmembrane helix</keyword>